<keyword evidence="2" id="KW-0378">Hydrolase</keyword>
<dbReference type="Proteomes" id="UP000095409">
    <property type="component" value="Unassembled WGS sequence"/>
</dbReference>
<dbReference type="InterPro" id="IPR029058">
    <property type="entry name" value="AB_hydrolase_fold"/>
</dbReference>
<name>A0A174FU96_9FIRM</name>
<dbReference type="RefSeq" id="WP_055066405.1">
    <property type="nucleotide sequence ID" value="NZ_CYZD01000013.1"/>
</dbReference>
<dbReference type="Pfam" id="PF12146">
    <property type="entry name" value="Hydrolase_4"/>
    <property type="match status" value="1"/>
</dbReference>
<dbReference type="PANTHER" id="PTHR11614">
    <property type="entry name" value="PHOSPHOLIPASE-RELATED"/>
    <property type="match status" value="1"/>
</dbReference>
<evidence type="ECO:0000313" key="2">
    <source>
        <dbReference type="EMBL" id="CUO52418.1"/>
    </source>
</evidence>
<sequence length="328" mass="37898">MKIIQEDNFADIMKDEVEPYLYAHCRECYITGAKEPERREKNGKLHVKFYETDRPKGVIIISHGFTEGAQKYDEMIYYFLKAGYHVCMPEHMGHGLSYRLTEDPSLVHIDTWKRFVRDFLKVCHVVKEQYSELPLFLFAHSMGGAIGTIAAAWETEFFQKIILSSPMIRPLTGNVPWSVTVAIAQVECLAGRNARYVIGQKPYDGSEILETSAAVSEARFTRYNEIRKQSREIQTSAASYGWLLASIKMSWYLRYHGWKKLTAPVLLFQAEKDAFVSVRAIQKFAKKLQRKGRTSCEYMYMPGSKHEIFGSDDETMQAYVERILSFLE</sequence>
<evidence type="ECO:0000313" key="3">
    <source>
        <dbReference type="Proteomes" id="UP000095409"/>
    </source>
</evidence>
<organism evidence="2 3">
    <name type="scientific">Blautia obeum</name>
    <dbReference type="NCBI Taxonomy" id="40520"/>
    <lineage>
        <taxon>Bacteria</taxon>
        <taxon>Bacillati</taxon>
        <taxon>Bacillota</taxon>
        <taxon>Clostridia</taxon>
        <taxon>Lachnospirales</taxon>
        <taxon>Lachnospiraceae</taxon>
        <taxon>Blautia</taxon>
    </lineage>
</organism>
<accession>A0A174FU96</accession>
<protein>
    <submittedName>
        <fullName evidence="2">Phospholipase ytpA</fullName>
        <ecNumber evidence="2">3.1.1.-</ecNumber>
    </submittedName>
</protein>
<feature type="domain" description="Serine aminopeptidase S33" evidence="1">
    <location>
        <begin position="54"/>
        <end position="310"/>
    </location>
</feature>
<dbReference type="Gene3D" id="3.40.50.1820">
    <property type="entry name" value="alpha/beta hydrolase"/>
    <property type="match status" value="1"/>
</dbReference>
<reference evidence="2 3" key="1">
    <citation type="submission" date="2015-09" db="EMBL/GenBank/DDBJ databases">
        <authorList>
            <consortium name="Pathogen Informatics"/>
        </authorList>
    </citation>
    <scope>NUCLEOTIDE SEQUENCE [LARGE SCALE GENOMIC DNA]</scope>
    <source>
        <strain evidence="2 3">2789STDY5608837</strain>
    </source>
</reference>
<dbReference type="AlphaFoldDB" id="A0A174FU96"/>
<dbReference type="EMBL" id="CYZD01000013">
    <property type="protein sequence ID" value="CUO52418.1"/>
    <property type="molecule type" value="Genomic_DNA"/>
</dbReference>
<evidence type="ECO:0000259" key="1">
    <source>
        <dbReference type="Pfam" id="PF12146"/>
    </source>
</evidence>
<dbReference type="SUPFAM" id="SSF53474">
    <property type="entry name" value="alpha/beta-Hydrolases"/>
    <property type="match status" value="1"/>
</dbReference>
<dbReference type="GO" id="GO:0016787">
    <property type="term" value="F:hydrolase activity"/>
    <property type="evidence" value="ECO:0007669"/>
    <property type="project" value="UniProtKB-KW"/>
</dbReference>
<proteinExistence type="predicted"/>
<gene>
    <name evidence="2" type="primary">ytpA</name>
    <name evidence="2" type="ORF">ERS852394_02391</name>
</gene>
<dbReference type="InterPro" id="IPR051044">
    <property type="entry name" value="MAG_DAG_Lipase"/>
</dbReference>
<dbReference type="EC" id="3.1.1.-" evidence="2"/>
<dbReference type="InterPro" id="IPR022742">
    <property type="entry name" value="Hydrolase_4"/>
</dbReference>